<dbReference type="Proteomes" id="UP001152797">
    <property type="component" value="Unassembled WGS sequence"/>
</dbReference>
<accession>A0A9P1FTM3</accession>
<feature type="compositionally biased region" description="Basic and acidic residues" evidence="1">
    <location>
        <begin position="186"/>
        <end position="202"/>
    </location>
</feature>
<gene>
    <name evidence="2" type="ORF">C1SCF055_LOCUS14979</name>
</gene>
<evidence type="ECO:0000256" key="1">
    <source>
        <dbReference type="SAM" id="MobiDB-lite"/>
    </source>
</evidence>
<evidence type="ECO:0000313" key="4">
    <source>
        <dbReference type="Proteomes" id="UP001152797"/>
    </source>
</evidence>
<proteinExistence type="predicted"/>
<keyword evidence="4" id="KW-1185">Reference proteome</keyword>
<sequence length="212" mass="23160">MAARGHGEESKSSDDCGPFVKSLISLFPDSEPETEPCSTADNLNEPKTFQWAQRYADKVGLSTMKGFLRNVKLHVLMQAWLDFLGADQLWLDIAEGCAGAATGTYAMMLDSKSSSNQTSGLNCDRFDAVAQNIGEMVSKVIPHAFDSPHGGQADRETVQQLMAYNRAVLSDLGREPTFPPPSQDGKSSEQRKKLVKSMKKELGLQPYGEIPS</sequence>
<dbReference type="EMBL" id="CAMXCT020001195">
    <property type="protein sequence ID" value="CAL1141101.1"/>
    <property type="molecule type" value="Genomic_DNA"/>
</dbReference>
<evidence type="ECO:0000313" key="2">
    <source>
        <dbReference type="EMBL" id="CAI3987726.1"/>
    </source>
</evidence>
<evidence type="ECO:0000313" key="3">
    <source>
        <dbReference type="EMBL" id="CAL4775038.1"/>
    </source>
</evidence>
<feature type="region of interest" description="Disordered" evidence="1">
    <location>
        <begin position="172"/>
        <end position="212"/>
    </location>
</feature>
<reference evidence="3 4" key="2">
    <citation type="submission" date="2024-05" db="EMBL/GenBank/DDBJ databases">
        <authorList>
            <person name="Chen Y."/>
            <person name="Shah S."/>
            <person name="Dougan E. K."/>
            <person name="Thang M."/>
            <person name="Chan C."/>
        </authorList>
    </citation>
    <scope>NUCLEOTIDE SEQUENCE [LARGE SCALE GENOMIC DNA]</scope>
</reference>
<organism evidence="2">
    <name type="scientific">Cladocopium goreaui</name>
    <dbReference type="NCBI Taxonomy" id="2562237"/>
    <lineage>
        <taxon>Eukaryota</taxon>
        <taxon>Sar</taxon>
        <taxon>Alveolata</taxon>
        <taxon>Dinophyceae</taxon>
        <taxon>Suessiales</taxon>
        <taxon>Symbiodiniaceae</taxon>
        <taxon>Cladocopium</taxon>
    </lineage>
</organism>
<dbReference type="EMBL" id="CAMXCT030001195">
    <property type="protein sequence ID" value="CAL4775038.1"/>
    <property type="molecule type" value="Genomic_DNA"/>
</dbReference>
<protein>
    <submittedName>
        <fullName evidence="2">Uncharacterized protein</fullName>
    </submittedName>
</protein>
<comment type="caution">
    <text evidence="2">The sequence shown here is derived from an EMBL/GenBank/DDBJ whole genome shotgun (WGS) entry which is preliminary data.</text>
</comment>
<dbReference type="AlphaFoldDB" id="A0A9P1FTM3"/>
<reference evidence="2" key="1">
    <citation type="submission" date="2022-10" db="EMBL/GenBank/DDBJ databases">
        <authorList>
            <person name="Chen Y."/>
            <person name="Dougan E. K."/>
            <person name="Chan C."/>
            <person name="Rhodes N."/>
            <person name="Thang M."/>
        </authorList>
    </citation>
    <scope>NUCLEOTIDE SEQUENCE</scope>
</reference>
<name>A0A9P1FTM3_9DINO</name>
<dbReference type="EMBL" id="CAMXCT010001195">
    <property type="protein sequence ID" value="CAI3987726.1"/>
    <property type="molecule type" value="Genomic_DNA"/>
</dbReference>